<dbReference type="InterPro" id="IPR027417">
    <property type="entry name" value="P-loop_NTPase"/>
</dbReference>
<dbReference type="Pfam" id="PF00448">
    <property type="entry name" value="SRP54"/>
    <property type="match status" value="1"/>
</dbReference>
<feature type="domain" description="SRP54-type proteins GTP-binding" evidence="8">
    <location>
        <begin position="131"/>
        <end position="321"/>
    </location>
</feature>
<dbReference type="GO" id="GO:0005886">
    <property type="term" value="C:plasma membrane"/>
    <property type="evidence" value="ECO:0007669"/>
    <property type="project" value="UniProtKB-SubCell"/>
</dbReference>
<dbReference type="GO" id="GO:0003924">
    <property type="term" value="F:GTPase activity"/>
    <property type="evidence" value="ECO:0007669"/>
    <property type="project" value="TreeGrafter"/>
</dbReference>
<dbReference type="SMART" id="SM00962">
    <property type="entry name" value="SRP54"/>
    <property type="match status" value="1"/>
</dbReference>
<dbReference type="GO" id="GO:0006614">
    <property type="term" value="P:SRP-dependent cotranslational protein targeting to membrane"/>
    <property type="evidence" value="ECO:0007669"/>
    <property type="project" value="InterPro"/>
</dbReference>
<dbReference type="PANTHER" id="PTHR43134:SF3">
    <property type="entry name" value="FLAGELLAR BIOSYNTHESIS PROTEIN FLHF"/>
    <property type="match status" value="1"/>
</dbReference>
<dbReference type="SMART" id="SM00382">
    <property type="entry name" value="AAA"/>
    <property type="match status" value="1"/>
</dbReference>
<comment type="similarity">
    <text evidence="2">Belongs to the GTP-binding SRP family.</text>
</comment>
<dbReference type="RefSeq" id="WP_092784972.1">
    <property type="nucleotide sequence ID" value="NZ_FNAP01000005.1"/>
</dbReference>
<keyword evidence="3" id="KW-0547">Nucleotide-binding</keyword>
<evidence type="ECO:0000256" key="2">
    <source>
        <dbReference type="ARBA" id="ARBA00008531"/>
    </source>
</evidence>
<name>A0A1G7BJJ5_9PROT</name>
<feature type="region of interest" description="Disordered" evidence="6">
    <location>
        <begin position="324"/>
        <end position="353"/>
    </location>
</feature>
<accession>A0A1G7BJJ5</accession>
<gene>
    <name evidence="9" type="ORF">SAMN05421720_10566</name>
</gene>
<proteinExistence type="inferred from homology"/>
<dbReference type="AlphaFoldDB" id="A0A1G7BJJ5"/>
<organism evidence="9 10">
    <name type="scientific">Rhodospira trueperi</name>
    <dbReference type="NCBI Taxonomy" id="69960"/>
    <lineage>
        <taxon>Bacteria</taxon>
        <taxon>Pseudomonadati</taxon>
        <taxon>Pseudomonadota</taxon>
        <taxon>Alphaproteobacteria</taxon>
        <taxon>Rhodospirillales</taxon>
        <taxon>Rhodospirillaceae</taxon>
        <taxon>Rhodospira</taxon>
    </lineage>
</organism>
<evidence type="ECO:0000313" key="9">
    <source>
        <dbReference type="EMBL" id="SDE27281.1"/>
    </source>
</evidence>
<reference evidence="9 10" key="1">
    <citation type="submission" date="2016-10" db="EMBL/GenBank/DDBJ databases">
        <authorList>
            <person name="de Groot N.N."/>
        </authorList>
    </citation>
    <scope>NUCLEOTIDE SEQUENCE [LARGE SCALE GENOMIC DNA]</scope>
    <source>
        <strain evidence="9 10">ATCC 700224</strain>
    </source>
</reference>
<evidence type="ECO:0000256" key="1">
    <source>
        <dbReference type="ARBA" id="ARBA00004515"/>
    </source>
</evidence>
<dbReference type="InterPro" id="IPR003593">
    <property type="entry name" value="AAA+_ATPase"/>
</dbReference>
<dbReference type="GO" id="GO:0005047">
    <property type="term" value="F:signal recognition particle binding"/>
    <property type="evidence" value="ECO:0007669"/>
    <property type="project" value="TreeGrafter"/>
</dbReference>
<dbReference type="PANTHER" id="PTHR43134">
    <property type="entry name" value="SIGNAL RECOGNITION PARTICLE RECEPTOR SUBUNIT ALPHA"/>
    <property type="match status" value="1"/>
</dbReference>
<evidence type="ECO:0000256" key="3">
    <source>
        <dbReference type="ARBA" id="ARBA00022741"/>
    </source>
</evidence>
<evidence type="ECO:0000256" key="4">
    <source>
        <dbReference type="ARBA" id="ARBA00023134"/>
    </source>
</evidence>
<keyword evidence="9" id="KW-0282">Flagellum</keyword>
<keyword evidence="10" id="KW-1185">Reference proteome</keyword>
<keyword evidence="4" id="KW-0342">GTP-binding</keyword>
<keyword evidence="9" id="KW-0969">Cilium</keyword>
<dbReference type="Proteomes" id="UP000199412">
    <property type="component" value="Unassembled WGS sequence"/>
</dbReference>
<dbReference type="SUPFAM" id="SSF52540">
    <property type="entry name" value="P-loop containing nucleoside triphosphate hydrolases"/>
    <property type="match status" value="1"/>
</dbReference>
<protein>
    <submittedName>
        <fullName evidence="9">Flagellar biosynthesis protein FlhF</fullName>
    </submittedName>
</protein>
<keyword evidence="5" id="KW-0472">Membrane</keyword>
<dbReference type="GO" id="GO:0005525">
    <property type="term" value="F:GTP binding"/>
    <property type="evidence" value="ECO:0007669"/>
    <property type="project" value="UniProtKB-KW"/>
</dbReference>
<keyword evidence="9" id="KW-0966">Cell projection</keyword>
<evidence type="ECO:0000313" key="10">
    <source>
        <dbReference type="Proteomes" id="UP000199412"/>
    </source>
</evidence>
<feature type="domain" description="AAA+ ATPase" evidence="7">
    <location>
        <begin position="130"/>
        <end position="270"/>
    </location>
</feature>
<evidence type="ECO:0000256" key="6">
    <source>
        <dbReference type="SAM" id="MobiDB-lite"/>
    </source>
</evidence>
<dbReference type="STRING" id="69960.SAMN05421720_10566"/>
<sequence>MRLKCYSAPSMAEAMTLIRQELGDEAIIVSTQRAAGDGAIRITAAVEEPDQDSDLRAALKAESTADLGALAQDARVQEVSAALSYHGAPDHLTERLLSCVHAAESEDGLEACASALDDIFAFAPLPERKSPRPFLIVGPPGVGKTIAVAKLAARARLANRPVGVISADSVRAGAVAQLAAFTRILEVDLKRARGPESLRTLVEEGIGLHDLVFIDSPGINPFSGHDTEYLKELIEAADVEPILVLAAGIDPMEGAEAGESFARIGATRLLATRLDMARRLGGILAAADQGQLMFSEVTISPHVANGLVPLNALSLAKLILPMRPSEERAPGNEAATPADNPDAPSPSVAEAVR</sequence>
<dbReference type="InterPro" id="IPR000897">
    <property type="entry name" value="SRP54_GTPase_dom"/>
</dbReference>
<comment type="subcellular location">
    <subcellularLocation>
        <location evidence="1">Cell inner membrane</location>
        <topology evidence="1">Peripheral membrane protein</topology>
        <orientation evidence="1">Cytoplasmic side</orientation>
    </subcellularLocation>
</comment>
<evidence type="ECO:0000256" key="5">
    <source>
        <dbReference type="ARBA" id="ARBA00023136"/>
    </source>
</evidence>
<dbReference type="Gene3D" id="3.40.50.300">
    <property type="entry name" value="P-loop containing nucleotide triphosphate hydrolases"/>
    <property type="match status" value="1"/>
</dbReference>
<dbReference type="EMBL" id="FNAP01000005">
    <property type="protein sequence ID" value="SDE27281.1"/>
    <property type="molecule type" value="Genomic_DNA"/>
</dbReference>
<evidence type="ECO:0000259" key="8">
    <source>
        <dbReference type="SMART" id="SM00962"/>
    </source>
</evidence>
<evidence type="ECO:0000259" key="7">
    <source>
        <dbReference type="SMART" id="SM00382"/>
    </source>
</evidence>
<dbReference type="OrthoDB" id="9778554at2"/>